<name>A0A1P8MUH6_9RHOB</name>
<evidence type="ECO:0000256" key="1">
    <source>
        <dbReference type="SAM" id="SignalP"/>
    </source>
</evidence>
<gene>
    <name evidence="2" type="ORF">BWR18_08425</name>
</gene>
<organism evidence="2 3">
    <name type="scientific">Tateyamaria omphalii</name>
    <dbReference type="NCBI Taxonomy" id="299262"/>
    <lineage>
        <taxon>Bacteria</taxon>
        <taxon>Pseudomonadati</taxon>
        <taxon>Pseudomonadota</taxon>
        <taxon>Alphaproteobacteria</taxon>
        <taxon>Rhodobacterales</taxon>
        <taxon>Roseobacteraceae</taxon>
        <taxon>Tateyamaria</taxon>
    </lineage>
</organism>
<dbReference type="OrthoDB" id="9848437at2"/>
<accession>A0A1P8MUH6</accession>
<dbReference type="EMBL" id="CP019312">
    <property type="protein sequence ID" value="APX11704.1"/>
    <property type="molecule type" value="Genomic_DNA"/>
</dbReference>
<evidence type="ECO:0000313" key="2">
    <source>
        <dbReference type="EMBL" id="APX11704.1"/>
    </source>
</evidence>
<feature type="signal peptide" evidence="1">
    <location>
        <begin position="1"/>
        <end position="26"/>
    </location>
</feature>
<proteinExistence type="predicted"/>
<evidence type="ECO:0000313" key="3">
    <source>
        <dbReference type="Proteomes" id="UP000186336"/>
    </source>
</evidence>
<keyword evidence="3" id="KW-1185">Reference proteome</keyword>
<dbReference type="AlphaFoldDB" id="A0A1P8MUH6"/>
<sequence>MPRFKTTLKTLAAVAVASFAATVSNAALTADDIQTLDGKSGIRVYSADGDFVGVTNGLRLSGERARLFLLPRSGSIFRLRGRDVIITTKTDLMTRRGNDLVLDADSLRLRIKAQNPASDQDGALTILLLT</sequence>
<feature type="chain" id="PRO_5013043433" evidence="1">
    <location>
        <begin position="27"/>
        <end position="130"/>
    </location>
</feature>
<dbReference type="STRING" id="299262.BWR18_08425"/>
<dbReference type="KEGG" id="tom:BWR18_08425"/>
<keyword evidence="1" id="KW-0732">Signal</keyword>
<dbReference type="Proteomes" id="UP000186336">
    <property type="component" value="Chromosome"/>
</dbReference>
<dbReference type="RefSeq" id="WP_076627565.1">
    <property type="nucleotide sequence ID" value="NZ_CP019312.1"/>
</dbReference>
<reference evidence="2 3" key="1">
    <citation type="submission" date="2017-01" db="EMBL/GenBank/DDBJ databases">
        <title>Complete genome of Tateyamaria omphalii DOK1-4 isolated from seawater in Dokdo.</title>
        <authorList>
            <person name="Kim J.H."/>
            <person name="Chi W.-J."/>
        </authorList>
    </citation>
    <scope>NUCLEOTIDE SEQUENCE [LARGE SCALE GENOMIC DNA]</scope>
    <source>
        <strain evidence="2 3">DOK1-4</strain>
    </source>
</reference>
<protein>
    <submittedName>
        <fullName evidence="2">Uncharacterized protein</fullName>
    </submittedName>
</protein>